<gene>
    <name evidence="1" type="ORF">MENTE1834_LOCUS7928</name>
</gene>
<dbReference type="Proteomes" id="UP001497535">
    <property type="component" value="Unassembled WGS sequence"/>
</dbReference>
<reference evidence="1" key="1">
    <citation type="submission" date="2023-11" db="EMBL/GenBank/DDBJ databases">
        <authorList>
            <person name="Poullet M."/>
        </authorList>
    </citation>
    <scope>NUCLEOTIDE SEQUENCE</scope>
    <source>
        <strain evidence="1">E1834</strain>
    </source>
</reference>
<proteinExistence type="predicted"/>
<dbReference type="EMBL" id="CAVMJV010000006">
    <property type="protein sequence ID" value="CAK5032715.1"/>
    <property type="molecule type" value="Genomic_DNA"/>
</dbReference>
<evidence type="ECO:0000313" key="2">
    <source>
        <dbReference type="Proteomes" id="UP001497535"/>
    </source>
</evidence>
<sequence>MIVVLFILTKHILLMSCHFLTTLNRIFLHLLDIIEPKNMMILQMMVSKIVALFLQTVNAHNSFRA</sequence>
<organism evidence="1 2">
    <name type="scientific">Meloidogyne enterolobii</name>
    <name type="common">Root-knot nematode worm</name>
    <name type="synonym">Meloidogyne mayaguensis</name>
    <dbReference type="NCBI Taxonomy" id="390850"/>
    <lineage>
        <taxon>Eukaryota</taxon>
        <taxon>Metazoa</taxon>
        <taxon>Ecdysozoa</taxon>
        <taxon>Nematoda</taxon>
        <taxon>Chromadorea</taxon>
        <taxon>Rhabditida</taxon>
        <taxon>Tylenchina</taxon>
        <taxon>Tylenchomorpha</taxon>
        <taxon>Tylenchoidea</taxon>
        <taxon>Meloidogynidae</taxon>
        <taxon>Meloidogyninae</taxon>
        <taxon>Meloidogyne</taxon>
    </lineage>
</organism>
<name>A0ACB0Y5A4_MELEN</name>
<comment type="caution">
    <text evidence="1">The sequence shown here is derived from an EMBL/GenBank/DDBJ whole genome shotgun (WGS) entry which is preliminary data.</text>
</comment>
<protein>
    <submittedName>
        <fullName evidence="1">Uncharacterized protein</fullName>
    </submittedName>
</protein>
<keyword evidence="2" id="KW-1185">Reference proteome</keyword>
<accession>A0ACB0Y5A4</accession>
<evidence type="ECO:0000313" key="1">
    <source>
        <dbReference type="EMBL" id="CAK5032715.1"/>
    </source>
</evidence>